<keyword evidence="8" id="KW-1185">Reference proteome</keyword>
<dbReference type="GO" id="GO:0009229">
    <property type="term" value="P:thiamine diphosphate biosynthetic process"/>
    <property type="evidence" value="ECO:0007669"/>
    <property type="project" value="InterPro"/>
</dbReference>
<evidence type="ECO:0000256" key="3">
    <source>
        <dbReference type="ARBA" id="ARBA00022777"/>
    </source>
</evidence>
<dbReference type="AlphaFoldDB" id="A0A133V0Y6"/>
<gene>
    <name evidence="5" type="primary">mptE</name>
    <name evidence="7" type="ORF">AKJ42_01815</name>
</gene>
<dbReference type="SUPFAM" id="SSF63999">
    <property type="entry name" value="Thiamin pyrophosphokinase, catalytic domain"/>
    <property type="match status" value="1"/>
</dbReference>
<dbReference type="GO" id="GO:0000287">
    <property type="term" value="F:magnesium ion binding"/>
    <property type="evidence" value="ECO:0007669"/>
    <property type="project" value="UniProtKB-UniRule"/>
</dbReference>
<evidence type="ECO:0000313" key="7">
    <source>
        <dbReference type="EMBL" id="KXB00081.1"/>
    </source>
</evidence>
<name>A0A133V0Y6_9EURY</name>
<keyword evidence="4 5" id="KW-0067">ATP-binding</keyword>
<comment type="caution">
    <text evidence="7">The sequence shown here is derived from an EMBL/GenBank/DDBJ whole genome shotgun (WGS) entry which is preliminary data.</text>
</comment>
<evidence type="ECO:0000256" key="1">
    <source>
        <dbReference type="ARBA" id="ARBA00022679"/>
    </source>
</evidence>
<reference evidence="7 8" key="1">
    <citation type="journal article" date="2016" name="Sci. Rep.">
        <title>Metabolic traits of an uncultured archaeal lineage -MSBL1- from brine pools of the Red Sea.</title>
        <authorList>
            <person name="Mwirichia R."/>
            <person name="Alam I."/>
            <person name="Rashid M."/>
            <person name="Vinu M."/>
            <person name="Ba-Alawi W."/>
            <person name="Anthony Kamau A."/>
            <person name="Kamanda Ngugi D."/>
            <person name="Goker M."/>
            <person name="Klenk H.P."/>
            <person name="Bajic V."/>
            <person name="Stingl U."/>
        </authorList>
    </citation>
    <scope>NUCLEOTIDE SEQUENCE [LARGE SCALE GENOMIC DNA]</scope>
    <source>
        <strain evidence="7">SCGC-AAA261C02</strain>
    </source>
</reference>
<comment type="function">
    <text evidence="5">Catalyzes the transfer of diphosphate from ATP to 6-hydroxymethyl-7,8-dihydropterin (6-HMD), leading to 6-hydroxymethyl-7,8-dihydropterin diphosphate (6-HMDP).</text>
</comment>
<keyword evidence="3 5" id="KW-0418">Kinase</keyword>
<dbReference type="Proteomes" id="UP000070520">
    <property type="component" value="Unassembled WGS sequence"/>
</dbReference>
<keyword evidence="2 5" id="KW-0547">Nucleotide-binding</keyword>
<comment type="cofactor">
    <cofactor evidence="5">
        <name>Mg(2+)</name>
        <dbReference type="ChEBI" id="CHEBI:18420"/>
    </cofactor>
</comment>
<dbReference type="InterPro" id="IPR036759">
    <property type="entry name" value="TPK_catalytic_sf"/>
</dbReference>
<feature type="domain" description="6-hydroxymethylpterin diphosphokinase MptE-like" evidence="6">
    <location>
        <begin position="43"/>
        <end position="186"/>
    </location>
</feature>
<dbReference type="Gene3D" id="3.90.1480.10">
    <property type="entry name" value="Alpha-2,3-sialyltransferase"/>
    <property type="match status" value="1"/>
</dbReference>
<dbReference type="Pfam" id="PF01973">
    <property type="entry name" value="MptE-like"/>
    <property type="match status" value="1"/>
</dbReference>
<evidence type="ECO:0000256" key="5">
    <source>
        <dbReference type="HAMAP-Rule" id="MF_02131"/>
    </source>
</evidence>
<dbReference type="EMBL" id="LHXW01000014">
    <property type="protein sequence ID" value="KXB00081.1"/>
    <property type="molecule type" value="Genomic_DNA"/>
</dbReference>
<dbReference type="PANTHER" id="PTHR39648:SF1">
    <property type="entry name" value="6-HYDROXYMETHYL-7,8-DIHYDROPTERIN PYROPHOSPHOKINASE"/>
    <property type="match status" value="1"/>
</dbReference>
<accession>A0A133V0Y6</accession>
<dbReference type="GO" id="GO:0004788">
    <property type="term" value="F:thiamine diphosphokinase activity"/>
    <property type="evidence" value="ECO:0007669"/>
    <property type="project" value="InterPro"/>
</dbReference>
<comment type="similarity">
    <text evidence="5">Belongs to the archaeal 6-HMPDK family.</text>
</comment>
<evidence type="ECO:0000256" key="2">
    <source>
        <dbReference type="ARBA" id="ARBA00022741"/>
    </source>
</evidence>
<evidence type="ECO:0000313" key="8">
    <source>
        <dbReference type="Proteomes" id="UP000070520"/>
    </source>
</evidence>
<evidence type="ECO:0000256" key="4">
    <source>
        <dbReference type="ARBA" id="ARBA00022840"/>
    </source>
</evidence>
<keyword evidence="5" id="KW-0460">Magnesium</keyword>
<dbReference type="HAMAP" id="MF_02131">
    <property type="entry name" value="HMPDK_arch"/>
    <property type="match status" value="1"/>
</dbReference>
<dbReference type="PANTHER" id="PTHR39648">
    <property type="entry name" value="6-HYDROXYMETHYL-7,8-DIHYDROPTERIN PYROPHOSPHOKINASE"/>
    <property type="match status" value="1"/>
</dbReference>
<keyword evidence="1 5" id="KW-0808">Transferase</keyword>
<evidence type="ECO:0000259" key="6">
    <source>
        <dbReference type="Pfam" id="PF01973"/>
    </source>
</evidence>
<sequence length="243" mass="26991">MRWILWQPWYDQIVEKLELDKEADYDTAKILEEILPESDVTGLAELVSDKECIILGAGPSLETDLKKIEQTNNLDKVLISADGATSAVINYRNPDVIVTDLDGDVSDQLDAWNQGSWLVIHGHGDNLEKVREITPQLDKRVIGTTQTKAFGKLHNFGGFTDGDRAAFMAHELGASKIYLAGMDLGSEIGKWSGKKDEEKKLIKLEICRELLTWLADELKANLINLTSEGEEIPGAPKKKLTST</sequence>
<dbReference type="PATRIC" id="fig|1698272.3.peg.170"/>
<dbReference type="GO" id="GO:0016301">
    <property type="term" value="F:kinase activity"/>
    <property type="evidence" value="ECO:0007669"/>
    <property type="project" value="UniProtKB-KW"/>
</dbReference>
<dbReference type="GO" id="GO:0005524">
    <property type="term" value="F:ATP binding"/>
    <property type="evidence" value="ECO:0007669"/>
    <property type="project" value="UniProtKB-UniRule"/>
</dbReference>
<comment type="catalytic activity">
    <reaction evidence="5">
        <text>6-hydroxymethyl-7,8-dihydropterin + ATP = (7,8-dihydropterin-6-yl)methyl diphosphate + AMP + H(+)</text>
        <dbReference type="Rhea" id="RHEA:11412"/>
        <dbReference type="ChEBI" id="CHEBI:15378"/>
        <dbReference type="ChEBI" id="CHEBI:30616"/>
        <dbReference type="ChEBI" id="CHEBI:44841"/>
        <dbReference type="ChEBI" id="CHEBI:72950"/>
        <dbReference type="ChEBI" id="CHEBI:456215"/>
        <dbReference type="EC" id="2.7.6.3"/>
    </reaction>
</comment>
<protein>
    <recommendedName>
        <fullName evidence="5">6-hydroxymethyl-7,8-dihydropterin pyrophosphokinase</fullName>
        <shortName evidence="5">HPPK</shortName>
        <ecNumber evidence="5">2.7.6.3</ecNumber>
    </recommendedName>
    <alternativeName>
        <fullName evidence="5">2-amino-4-hydroxy-6-hydroxymethyldihydropteridine pyrophosphokinase</fullName>
    </alternativeName>
    <alternativeName>
        <fullName evidence="5">6-hydroxymethyl-7,8-dihydropterin diphosphokinase</fullName>
        <shortName evidence="5">6-HMPDK</shortName>
    </alternativeName>
    <alternativeName>
        <fullName evidence="5">7,8-dihydro-6-hydroxymethylpterin diphosphokinase</fullName>
    </alternativeName>
    <alternativeName>
        <fullName evidence="5">7,8-dihydro-6-hydroxymethylpterin pyrophosphokinase</fullName>
        <shortName evidence="5">PPPK</shortName>
    </alternativeName>
</protein>
<dbReference type="GO" id="GO:0003848">
    <property type="term" value="F:2-amino-4-hydroxy-6-hydroxymethyldihydropteridine diphosphokinase activity"/>
    <property type="evidence" value="ECO:0007669"/>
    <property type="project" value="UniProtKB-UniRule"/>
</dbReference>
<dbReference type="EC" id="2.7.6.3" evidence="5"/>
<dbReference type="InterPro" id="IPR002826">
    <property type="entry name" value="MptE-like"/>
</dbReference>
<proteinExistence type="inferred from homology"/>
<organism evidence="7 8">
    <name type="scientific">candidate division MSBL1 archaeon SCGC-AAA261C02</name>
    <dbReference type="NCBI Taxonomy" id="1698272"/>
    <lineage>
        <taxon>Archaea</taxon>
        <taxon>Methanobacteriati</taxon>
        <taxon>Methanobacteriota</taxon>
        <taxon>candidate division MSBL1</taxon>
    </lineage>
</organism>
<dbReference type="InterPro" id="IPR027510">
    <property type="entry name" value="HMPDK_MptE"/>
</dbReference>